<gene>
    <name evidence="3" type="ORF">AWB70_02051</name>
</gene>
<evidence type="ECO:0000313" key="4">
    <source>
        <dbReference type="Proteomes" id="UP000054740"/>
    </source>
</evidence>
<evidence type="ECO:0000313" key="3">
    <source>
        <dbReference type="EMBL" id="SAL31807.1"/>
    </source>
</evidence>
<name>A0A158GIU6_CABCO</name>
<accession>A0A158GIU6</accession>
<dbReference type="AlphaFoldDB" id="A0A158GIU6"/>
<keyword evidence="1" id="KW-0472">Membrane</keyword>
<evidence type="ECO:0000259" key="2">
    <source>
        <dbReference type="Pfam" id="PF14378"/>
    </source>
</evidence>
<dbReference type="GO" id="GO:0016020">
    <property type="term" value="C:membrane"/>
    <property type="evidence" value="ECO:0007669"/>
    <property type="project" value="UniProtKB-SubCell"/>
</dbReference>
<organism evidence="3 4">
    <name type="scientific">Caballeronia cordobensis</name>
    <name type="common">Burkholderia cordobensis</name>
    <dbReference type="NCBI Taxonomy" id="1353886"/>
    <lineage>
        <taxon>Bacteria</taxon>
        <taxon>Pseudomonadati</taxon>
        <taxon>Pseudomonadota</taxon>
        <taxon>Betaproteobacteria</taxon>
        <taxon>Burkholderiales</taxon>
        <taxon>Burkholderiaceae</taxon>
        <taxon>Caballeronia</taxon>
    </lineage>
</organism>
<feature type="transmembrane region" description="Helical" evidence="1">
    <location>
        <begin position="289"/>
        <end position="310"/>
    </location>
</feature>
<reference evidence="4" key="1">
    <citation type="submission" date="2016-01" db="EMBL/GenBank/DDBJ databases">
        <authorList>
            <person name="Peeters C."/>
        </authorList>
    </citation>
    <scope>NUCLEOTIDE SEQUENCE [LARGE SCALE GENOMIC DNA]</scope>
</reference>
<dbReference type="InterPro" id="IPR026841">
    <property type="entry name" value="Aur1/Ipt1"/>
</dbReference>
<feature type="domain" description="Inositolphosphotransferase Aur1/Ipt1" evidence="2">
    <location>
        <begin position="124"/>
        <end position="304"/>
    </location>
</feature>
<feature type="transmembrane region" description="Helical" evidence="1">
    <location>
        <begin position="180"/>
        <end position="201"/>
    </location>
</feature>
<proteinExistence type="predicted"/>
<keyword evidence="1" id="KW-1133">Transmembrane helix</keyword>
<dbReference type="Pfam" id="PF14378">
    <property type="entry name" value="PAP2_3"/>
    <property type="match status" value="1"/>
</dbReference>
<feature type="transmembrane region" description="Helical" evidence="1">
    <location>
        <begin position="51"/>
        <end position="72"/>
    </location>
</feature>
<dbReference type="Proteomes" id="UP000054740">
    <property type="component" value="Unassembled WGS sequence"/>
</dbReference>
<keyword evidence="4" id="KW-1185">Reference proteome</keyword>
<keyword evidence="1" id="KW-0812">Transmembrane</keyword>
<feature type="transmembrane region" description="Helical" evidence="1">
    <location>
        <begin position="20"/>
        <end position="39"/>
    </location>
</feature>
<feature type="transmembrane region" description="Helical" evidence="1">
    <location>
        <begin position="240"/>
        <end position="257"/>
    </location>
</feature>
<feature type="transmembrane region" description="Helical" evidence="1">
    <location>
        <begin position="93"/>
        <end position="118"/>
    </location>
</feature>
<feature type="transmembrane region" description="Helical" evidence="1">
    <location>
        <begin position="264"/>
        <end position="283"/>
    </location>
</feature>
<dbReference type="Gene3D" id="1.20.144.10">
    <property type="entry name" value="Phosphatidic acid phosphatase type 2/haloperoxidase"/>
    <property type="match status" value="1"/>
</dbReference>
<sequence>MSLPESNPGPTTSLRSLRQCYVVGWGIVSIIVMIDALWIATSDHSVRWTSLLPPCKATLVLLGIAIMLRAIGRFPRYHVVTKKLRYFRVSDTAAWSALLSFFVSASFILSYLCVSLDAPLIERSLIAFDRSLGFDWPVVYQWVLAHPLVSGVFEFAYASGRWQLIAIPVFLGLFGTREELPAFFFLLVIASCYLLLISTPFPATSAFVHFNVSDNAAKATVSDFALLRVGSLKVIDLDNAQGLVSLPSFHTALAVLFTYSLRRFPRLVCIAAPLNVIMILSTPTQGGHYLADVIAGLLLFALTFFTYNAIVRRRSPLPNAIALPRGGMADIAARERPL</sequence>
<evidence type="ECO:0000256" key="1">
    <source>
        <dbReference type="SAM" id="Phobius"/>
    </source>
</evidence>
<feature type="transmembrane region" description="Helical" evidence="1">
    <location>
        <begin position="138"/>
        <end position="159"/>
    </location>
</feature>
<protein>
    <submittedName>
        <fullName evidence="3">PAP2 family protein</fullName>
    </submittedName>
</protein>
<dbReference type="EMBL" id="FCNY02000004">
    <property type="protein sequence ID" value="SAL31807.1"/>
    <property type="molecule type" value="Genomic_DNA"/>
</dbReference>